<reference evidence="2" key="1">
    <citation type="journal article" date="2022" name="Int. J. Mol. Sci.">
        <title>Draft Genome of Tanacetum Coccineum: Genomic Comparison of Closely Related Tanacetum-Family Plants.</title>
        <authorList>
            <person name="Yamashiro T."/>
            <person name="Shiraishi A."/>
            <person name="Nakayama K."/>
            <person name="Satake H."/>
        </authorList>
    </citation>
    <scope>NUCLEOTIDE SEQUENCE</scope>
</reference>
<evidence type="ECO:0000313" key="2">
    <source>
        <dbReference type="EMBL" id="GJT05821.1"/>
    </source>
</evidence>
<evidence type="ECO:0000313" key="3">
    <source>
        <dbReference type="Proteomes" id="UP001151760"/>
    </source>
</evidence>
<keyword evidence="3" id="KW-1185">Reference proteome</keyword>
<gene>
    <name evidence="2" type="ORF">Tco_0840283</name>
</gene>
<dbReference type="Pfam" id="PF24626">
    <property type="entry name" value="SH3_Tf2-1"/>
    <property type="match status" value="1"/>
</dbReference>
<proteinExistence type="predicted"/>
<protein>
    <recommendedName>
        <fullName evidence="1">Tf2-1-like SH3-like domain-containing protein</fullName>
    </recommendedName>
</protein>
<dbReference type="Gene3D" id="3.30.70.270">
    <property type="match status" value="1"/>
</dbReference>
<accession>A0ABQ5AXJ2</accession>
<dbReference type="InterPro" id="IPR056924">
    <property type="entry name" value="SH3_Tf2-1"/>
</dbReference>
<dbReference type="PANTHER" id="PTHR46148:SF57">
    <property type="entry name" value="OS12G0499874 PROTEIN"/>
    <property type="match status" value="1"/>
</dbReference>
<reference evidence="2" key="2">
    <citation type="submission" date="2022-01" db="EMBL/GenBank/DDBJ databases">
        <authorList>
            <person name="Yamashiro T."/>
            <person name="Shiraishi A."/>
            <person name="Satake H."/>
            <person name="Nakayama K."/>
        </authorList>
    </citation>
    <scope>NUCLEOTIDE SEQUENCE</scope>
</reference>
<dbReference type="Proteomes" id="UP001151760">
    <property type="component" value="Unassembled WGS sequence"/>
</dbReference>
<name>A0ABQ5AXJ2_9ASTR</name>
<organism evidence="2 3">
    <name type="scientific">Tanacetum coccineum</name>
    <dbReference type="NCBI Taxonomy" id="301880"/>
    <lineage>
        <taxon>Eukaryota</taxon>
        <taxon>Viridiplantae</taxon>
        <taxon>Streptophyta</taxon>
        <taxon>Embryophyta</taxon>
        <taxon>Tracheophyta</taxon>
        <taxon>Spermatophyta</taxon>
        <taxon>Magnoliopsida</taxon>
        <taxon>eudicotyledons</taxon>
        <taxon>Gunneridae</taxon>
        <taxon>Pentapetalae</taxon>
        <taxon>asterids</taxon>
        <taxon>campanulids</taxon>
        <taxon>Asterales</taxon>
        <taxon>Asteraceae</taxon>
        <taxon>Asteroideae</taxon>
        <taxon>Anthemideae</taxon>
        <taxon>Anthemidinae</taxon>
        <taxon>Tanacetum</taxon>
    </lineage>
</organism>
<evidence type="ECO:0000259" key="1">
    <source>
        <dbReference type="Pfam" id="PF24626"/>
    </source>
</evidence>
<sequence length="182" mass="20961">MNILAYSKSKEEHEVHLKLVLESLRKGKMYAKVSKYNIKEWNSGDDRLRLRWMTYLLVLADAVEDVRDTIGFGYCLASSSGWTKSPILWTEIGGSSLIGPELVQETTDKVMVIKEKLQAARDRQRSYANNRRKMTKYEILERIGPVAYRLRLPEELIGVHDTFHVSNLKKCLGNANLNVPYE</sequence>
<dbReference type="PANTHER" id="PTHR46148">
    <property type="entry name" value="CHROMO DOMAIN-CONTAINING PROTEIN"/>
    <property type="match status" value="1"/>
</dbReference>
<dbReference type="InterPro" id="IPR043128">
    <property type="entry name" value="Rev_trsase/Diguanyl_cyclase"/>
</dbReference>
<feature type="domain" description="Tf2-1-like SH3-like" evidence="1">
    <location>
        <begin position="108"/>
        <end position="171"/>
    </location>
</feature>
<comment type="caution">
    <text evidence="2">The sequence shown here is derived from an EMBL/GenBank/DDBJ whole genome shotgun (WGS) entry which is preliminary data.</text>
</comment>
<dbReference type="EMBL" id="BQNB010012617">
    <property type="protein sequence ID" value="GJT05821.1"/>
    <property type="molecule type" value="Genomic_DNA"/>
</dbReference>